<dbReference type="PANTHER" id="PTHR44858:SF1">
    <property type="entry name" value="UDP-N-ACETYLGLUCOSAMINE--PEPTIDE N-ACETYLGLUCOSAMINYLTRANSFERASE SPINDLY-RELATED"/>
    <property type="match status" value="1"/>
</dbReference>
<dbReference type="InterPro" id="IPR011990">
    <property type="entry name" value="TPR-like_helical_dom_sf"/>
</dbReference>
<evidence type="ECO:0000256" key="3">
    <source>
        <dbReference type="PROSITE-ProRule" id="PRU00339"/>
    </source>
</evidence>
<feature type="transmembrane region" description="Helical" evidence="4">
    <location>
        <begin position="351"/>
        <end position="370"/>
    </location>
</feature>
<dbReference type="Proteomes" id="UP000798808">
    <property type="component" value="Unassembled WGS sequence"/>
</dbReference>
<feature type="transmembrane region" description="Helical" evidence="4">
    <location>
        <begin position="280"/>
        <end position="299"/>
    </location>
</feature>
<keyword evidence="4" id="KW-0812">Transmembrane</keyword>
<sequence>MQSKFFWKHWSAPYKQLYIGLIILSLLCLGWFAYNYLAGPDAIIGWDVMAKTEHVNVLIDSFKVGPFSLSTSADNTLFTQQYHGSIPNVNTLSYYAFLAISTVCIVILLTVVTTLPRFWYFVGIALFAVVLVNYKLELLLIFGSEKKLGLILALVLFLPASYFFNSIKPATSFLIRLATFSALTIILALIIALFSEVDTPFLYLATYGIANPLIISLIFILIVAHEIIAAFIYLLTSSGTTGTGSNKNAIAHFYIITTIYLANLVLAYLHETRVIDWDFIYVNLFLLLLVSAILGIWGFRQREEQYKYLFNFYPFGAIAFIAMAICCFMTLGHFMATFNDPAIEVFRDFIIYSHLGYGAIFVIYITSNFLDPLKRNLQVYKVLYRPTSMPYFTFRLAGLIAFIAFVVKSNWEVPVNQSIAAYYNGIADLHMHNGENSLAETYFEEAAIFGYNNHKSHYMLGHLTLKKKDDVKAAVHYKAAIAKNPTPQSFVNLSNIYMEQSRFFDALFALNQGLELSPDNGAILNNIGLAYAKTNIIDTAAYYLNEAYEQNDTRQAAGSNLLALIAQNDININPDSVLNGFDISDDKISVNNSFVLNSKARQHYDRSYLPEDSSLSFLDASIVYNTAFNQLFGEDSLQTNLLSKYINHTGNLSFSEKLKAAQYLNFYKNKRVAEAFRELNWLANTSTFNAGEYFNLIGLWALEQEVPYVAVDYFKWAADRNYTNAKFNLAIALTEDQRIEEAKAVWLELLRIGDNKAKDIAKNMLTVLTTTEEAYANATDQQKYLYLRYLINYTDTTRFNQLIDEVESPNYKGQAILDMSKKLWKKDLDSEAVNYYSRLAGMEISDPVLFDRIQWYELKMLAAQGNVRGLSTKINQGIEFDREHLLEKLYFTALINEASGDTTKARQNYEQIAYKNPFMEEMTIAAANYLGIKDKFEAYNILLNGIEINPKSVKLLKAYILQCARVQLNNYAELSLEDLKPLIPAEAYRIFVNDYQTLVKKVEEAEQNF</sequence>
<feature type="transmembrane region" description="Helical" evidence="4">
    <location>
        <begin position="17"/>
        <end position="37"/>
    </location>
</feature>
<gene>
    <name evidence="5" type="ORF">E1163_27025</name>
</gene>
<evidence type="ECO:0000313" key="6">
    <source>
        <dbReference type="Proteomes" id="UP000798808"/>
    </source>
</evidence>
<reference evidence="5 6" key="1">
    <citation type="submission" date="2019-02" db="EMBL/GenBank/DDBJ databases">
        <authorList>
            <person name="Goldberg S.R."/>
            <person name="Haltli B.A."/>
            <person name="Correa H."/>
            <person name="Russell K.G."/>
        </authorList>
    </citation>
    <scope>NUCLEOTIDE SEQUENCE [LARGE SCALE GENOMIC DNA]</scope>
    <source>
        <strain evidence="5 6">JCM 16186</strain>
    </source>
</reference>
<evidence type="ECO:0000313" key="5">
    <source>
        <dbReference type="EMBL" id="MTI28641.1"/>
    </source>
</evidence>
<organism evidence="5 6">
    <name type="scientific">Fulvivirga kasyanovii</name>
    <dbReference type="NCBI Taxonomy" id="396812"/>
    <lineage>
        <taxon>Bacteria</taxon>
        <taxon>Pseudomonadati</taxon>
        <taxon>Bacteroidota</taxon>
        <taxon>Cytophagia</taxon>
        <taxon>Cytophagales</taxon>
        <taxon>Fulvivirgaceae</taxon>
        <taxon>Fulvivirga</taxon>
    </lineage>
</organism>
<keyword evidence="4" id="KW-1133">Transmembrane helix</keyword>
<feature type="transmembrane region" description="Helical" evidence="4">
    <location>
        <begin position="214"/>
        <end position="236"/>
    </location>
</feature>
<keyword evidence="2 3" id="KW-0802">TPR repeat</keyword>
<feature type="transmembrane region" description="Helical" evidence="4">
    <location>
        <begin position="174"/>
        <end position="194"/>
    </location>
</feature>
<comment type="caution">
    <text evidence="5">The sequence shown here is derived from an EMBL/GenBank/DDBJ whole genome shotgun (WGS) entry which is preliminary data.</text>
</comment>
<keyword evidence="6" id="KW-1185">Reference proteome</keyword>
<dbReference type="Pfam" id="PF13432">
    <property type="entry name" value="TPR_16"/>
    <property type="match status" value="1"/>
</dbReference>
<keyword evidence="4" id="KW-0472">Membrane</keyword>
<feature type="transmembrane region" description="Helical" evidence="4">
    <location>
        <begin position="391"/>
        <end position="411"/>
    </location>
</feature>
<feature type="transmembrane region" description="Helical" evidence="4">
    <location>
        <begin position="92"/>
        <end position="111"/>
    </location>
</feature>
<dbReference type="PANTHER" id="PTHR44858">
    <property type="entry name" value="TETRATRICOPEPTIDE REPEAT PROTEIN 6"/>
    <property type="match status" value="1"/>
</dbReference>
<evidence type="ECO:0000256" key="4">
    <source>
        <dbReference type="SAM" id="Phobius"/>
    </source>
</evidence>
<proteinExistence type="predicted"/>
<dbReference type="EMBL" id="SMLW01000669">
    <property type="protein sequence ID" value="MTI28641.1"/>
    <property type="molecule type" value="Genomic_DNA"/>
</dbReference>
<keyword evidence="1" id="KW-0677">Repeat</keyword>
<feature type="transmembrane region" description="Helical" evidence="4">
    <location>
        <begin position="311"/>
        <end position="331"/>
    </location>
</feature>
<dbReference type="Gene3D" id="1.25.40.10">
    <property type="entry name" value="Tetratricopeptide repeat domain"/>
    <property type="match status" value="1"/>
</dbReference>
<evidence type="ECO:0000256" key="2">
    <source>
        <dbReference type="ARBA" id="ARBA00022803"/>
    </source>
</evidence>
<name>A0ABW9RXM7_9BACT</name>
<dbReference type="SUPFAM" id="SSF48452">
    <property type="entry name" value="TPR-like"/>
    <property type="match status" value="2"/>
</dbReference>
<dbReference type="SMART" id="SM00028">
    <property type="entry name" value="TPR"/>
    <property type="match status" value="6"/>
</dbReference>
<dbReference type="RefSeq" id="WP_155176361.1">
    <property type="nucleotide sequence ID" value="NZ_BAAAFL010000043.1"/>
</dbReference>
<evidence type="ECO:0000256" key="1">
    <source>
        <dbReference type="ARBA" id="ARBA00022737"/>
    </source>
</evidence>
<feature type="transmembrane region" description="Helical" evidence="4">
    <location>
        <begin position="248"/>
        <end position="268"/>
    </location>
</feature>
<dbReference type="InterPro" id="IPR019734">
    <property type="entry name" value="TPR_rpt"/>
</dbReference>
<dbReference type="InterPro" id="IPR050498">
    <property type="entry name" value="Ycf3"/>
</dbReference>
<feature type="transmembrane region" description="Helical" evidence="4">
    <location>
        <begin position="118"/>
        <end position="136"/>
    </location>
</feature>
<feature type="transmembrane region" description="Helical" evidence="4">
    <location>
        <begin position="148"/>
        <end position="167"/>
    </location>
</feature>
<dbReference type="PROSITE" id="PS50005">
    <property type="entry name" value="TPR"/>
    <property type="match status" value="1"/>
</dbReference>
<evidence type="ECO:0008006" key="7">
    <source>
        <dbReference type="Google" id="ProtNLM"/>
    </source>
</evidence>
<accession>A0ABW9RXM7</accession>
<feature type="repeat" description="TPR" evidence="3">
    <location>
        <begin position="487"/>
        <end position="520"/>
    </location>
</feature>
<protein>
    <recommendedName>
        <fullName evidence="7">Tetratricopeptide repeat protein</fullName>
    </recommendedName>
</protein>